<dbReference type="AlphaFoldDB" id="A0A9P7JQB9"/>
<dbReference type="RefSeq" id="XP_041288867.1">
    <property type="nucleotide sequence ID" value="XM_041443546.1"/>
</dbReference>
<accession>A0A9P7JQB9</accession>
<dbReference type="EMBL" id="JABBWM010000061">
    <property type="protein sequence ID" value="KAG2098399.1"/>
    <property type="molecule type" value="Genomic_DNA"/>
</dbReference>
<comment type="caution">
    <text evidence="1">The sequence shown here is derived from an EMBL/GenBank/DDBJ whole genome shotgun (WGS) entry which is preliminary data.</text>
</comment>
<keyword evidence="2" id="KW-1185">Reference proteome</keyword>
<dbReference type="GeneID" id="64705805"/>
<gene>
    <name evidence="1" type="ORF">F5147DRAFT_815838</name>
</gene>
<dbReference type="OrthoDB" id="2606310at2759"/>
<name>A0A9P7JQB9_9AGAM</name>
<evidence type="ECO:0000313" key="2">
    <source>
        <dbReference type="Proteomes" id="UP000823399"/>
    </source>
</evidence>
<sequence length="329" mass="37206">MEPSISFGFNLSAELALIIFKYVAQPHFAQYAPYTKDPYSSALSLCQVSKIVRCTVLPELLHTVLLPEAHHLIAFVRALRMQKTYLDQQHGLAFDYASCVHKMSIGEFWSPVQHSAYTFLPPSMAELDREVDISLLAPVILGASSLVAIAFESLDLLLRSLKKTCHSDVGHRNYPLPWSTKSLTLSSYLSDSWWMFVVSVHGRAFLASIQHFTLCLSASFEKCLPFQCNCISEIEYQYYKPFYMLPVCIARAPFKGLQTFSLAILHIKLPVTHRTPEAQEIWVKLITFPASMLLDPCTPEEMESFIVTAAGYAPYFPLPVFLSYKLTEL</sequence>
<proteinExistence type="predicted"/>
<organism evidence="1 2">
    <name type="scientific">Suillus discolor</name>
    <dbReference type="NCBI Taxonomy" id="1912936"/>
    <lineage>
        <taxon>Eukaryota</taxon>
        <taxon>Fungi</taxon>
        <taxon>Dikarya</taxon>
        <taxon>Basidiomycota</taxon>
        <taxon>Agaricomycotina</taxon>
        <taxon>Agaricomycetes</taxon>
        <taxon>Agaricomycetidae</taxon>
        <taxon>Boletales</taxon>
        <taxon>Suillineae</taxon>
        <taxon>Suillaceae</taxon>
        <taxon>Suillus</taxon>
    </lineage>
</organism>
<evidence type="ECO:0000313" key="1">
    <source>
        <dbReference type="EMBL" id="KAG2098399.1"/>
    </source>
</evidence>
<dbReference type="Proteomes" id="UP000823399">
    <property type="component" value="Unassembled WGS sequence"/>
</dbReference>
<reference evidence="1" key="1">
    <citation type="journal article" date="2020" name="New Phytol.">
        <title>Comparative genomics reveals dynamic genome evolution in host specialist ectomycorrhizal fungi.</title>
        <authorList>
            <person name="Lofgren L.A."/>
            <person name="Nguyen N.H."/>
            <person name="Vilgalys R."/>
            <person name="Ruytinx J."/>
            <person name="Liao H.L."/>
            <person name="Branco S."/>
            <person name="Kuo A."/>
            <person name="LaButti K."/>
            <person name="Lipzen A."/>
            <person name="Andreopoulos W."/>
            <person name="Pangilinan J."/>
            <person name="Riley R."/>
            <person name="Hundley H."/>
            <person name="Na H."/>
            <person name="Barry K."/>
            <person name="Grigoriev I.V."/>
            <person name="Stajich J.E."/>
            <person name="Kennedy P.G."/>
        </authorList>
    </citation>
    <scope>NUCLEOTIDE SEQUENCE</scope>
    <source>
        <strain evidence="1">FC423</strain>
    </source>
</reference>
<protein>
    <submittedName>
        <fullName evidence="1">Uncharacterized protein</fullName>
    </submittedName>
</protein>